<dbReference type="Proteomes" id="UP001205906">
    <property type="component" value="Unassembled WGS sequence"/>
</dbReference>
<comment type="caution">
    <text evidence="1">The sequence shown here is derived from an EMBL/GenBank/DDBJ whole genome shotgun (WGS) entry which is preliminary data.</text>
</comment>
<dbReference type="InterPro" id="IPR006427">
    <property type="entry name" value="Portal_HK97"/>
</dbReference>
<reference evidence="1 2" key="1">
    <citation type="submission" date="2022-06" db="EMBL/GenBank/DDBJ databases">
        <title>Mesorhizobium sp. strain RP14 Genome sequencing and assembly.</title>
        <authorList>
            <person name="Kim I."/>
        </authorList>
    </citation>
    <scope>NUCLEOTIDE SEQUENCE [LARGE SCALE GENOMIC DNA]</scope>
    <source>
        <strain evidence="2">RP14(2022)</strain>
    </source>
</reference>
<dbReference type="RefSeq" id="WP_252815538.1">
    <property type="nucleotide sequence ID" value="NZ_JAMXQS010000001.1"/>
</dbReference>
<proteinExistence type="predicted"/>
<keyword evidence="2" id="KW-1185">Reference proteome</keyword>
<evidence type="ECO:0000313" key="2">
    <source>
        <dbReference type="Proteomes" id="UP001205906"/>
    </source>
</evidence>
<dbReference type="EMBL" id="JAMXQS010000001">
    <property type="protein sequence ID" value="MCO6048632.1"/>
    <property type="molecule type" value="Genomic_DNA"/>
</dbReference>
<accession>A0ABT1C1C8</accession>
<gene>
    <name evidence="1" type="ORF">NGM99_02355</name>
</gene>
<dbReference type="NCBIfam" id="TIGR01537">
    <property type="entry name" value="portal_HK97"/>
    <property type="match status" value="1"/>
</dbReference>
<dbReference type="InterPro" id="IPR006944">
    <property type="entry name" value="Phage/GTA_portal"/>
</dbReference>
<sequence length="397" mass="43695">MGLNWFRPRAGNEPARVEEPRVERKSAGGFVALHQAGEARWARRDYATLAREGFMRNPVAHRAVRMIAESASAIPWLLYDGAAEIETHPFLALLGRPNARQSGPSFMEALYGHLLISGNAYPELIETEGAARELHLLRPDRVSVATDSHGWPVALEHREGRAKRRVAFGIGAGGGVAQLTLFHPLDDHAGFPPLEAALMALDTHNAASRWNKALLDNSARPSGALVYAPKDGGNLSDDQFDRLKGELEEGYQGAQRAGRPLLLEGGLDWKPMGLTPKDMDFMEARNGAARDIALAFGVPPMLLGIPGDNTYANYQEANRAFFRLTVQPLANRVARELSCWLAPVFGERLRLELDFDRVDGLAAERDALWARLEAASFLDEDEKRQAVGYAPRPREPA</sequence>
<organism evidence="1 2">
    <name type="scientific">Mesorhizobium liriopis</name>
    <dbReference type="NCBI Taxonomy" id="2953882"/>
    <lineage>
        <taxon>Bacteria</taxon>
        <taxon>Pseudomonadati</taxon>
        <taxon>Pseudomonadota</taxon>
        <taxon>Alphaproteobacteria</taxon>
        <taxon>Hyphomicrobiales</taxon>
        <taxon>Phyllobacteriaceae</taxon>
        <taxon>Mesorhizobium</taxon>
    </lineage>
</organism>
<evidence type="ECO:0000313" key="1">
    <source>
        <dbReference type="EMBL" id="MCO6048632.1"/>
    </source>
</evidence>
<name>A0ABT1C1C8_9HYPH</name>
<dbReference type="Pfam" id="PF04860">
    <property type="entry name" value="Phage_portal"/>
    <property type="match status" value="1"/>
</dbReference>
<protein>
    <submittedName>
        <fullName evidence="1">Phage portal protein</fullName>
    </submittedName>
</protein>